<dbReference type="OrthoDB" id="9808260at2"/>
<dbReference type="Gene3D" id="2.40.160.130">
    <property type="entry name" value="Capsule assembly protein Wzi"/>
    <property type="match status" value="1"/>
</dbReference>
<dbReference type="EMBL" id="QPIG01000001">
    <property type="protein sequence ID" value="RCU58044.1"/>
    <property type="molecule type" value="Genomic_DNA"/>
</dbReference>
<feature type="signal peptide" evidence="1">
    <location>
        <begin position="1"/>
        <end position="17"/>
    </location>
</feature>
<keyword evidence="3" id="KW-1185">Reference proteome</keyword>
<comment type="caution">
    <text evidence="2">The sequence shown here is derived from an EMBL/GenBank/DDBJ whole genome shotgun (WGS) entry which is preliminary data.</text>
</comment>
<evidence type="ECO:0000256" key="1">
    <source>
        <dbReference type="SAM" id="SignalP"/>
    </source>
</evidence>
<evidence type="ECO:0000313" key="2">
    <source>
        <dbReference type="EMBL" id="RCU58044.1"/>
    </source>
</evidence>
<sequence length="700" mass="80420">MKKFLFILFLSPFLSFSQDGTLSEKPPVFPDCESVAIEQLQHCFDTQVLTHIFNNFKVPETISEEKYKGEVVVLFEVDKEGAFKVIYIDAMYEELKEEATRVFEDLPKITPGTYNGKPTFKQYTVPIQIPIVNQTVEAKVVSEKEKVQSIEDAIKTEYDSVSQKLVPYTNKEFTSQLNIPFTHSAYAKFDRNINLVGTNSHTASKPFVYEEVSKYYDFQAANESLSKADASLLSRKLWDEHLVRYQSEDYWFTVDPIFDLQVGKDTDADFSSTYNNTRGIYIQGGLGKSNKFSFHASVFESQGRFAQYYNQYAESIKGADETAVIPGRGIAKRFKSDSYDYPVAEAYLSYAPAAFFNVQFGHGKNFIGDGYRSLFISDAASPSTFLKLNTKFWKIKYTNTWMWLKDIRPSAKDDSGAYLSKYMATHYLSWNATKKLNIGLFESVIWAKTDNRNFEINYINPIIFYRAIEFETGQKAGNAILGLSAKYKVNDNINTYGQFILDEFSLNHIKGGEKSWKNKFGYQLGVKYYDAFKFKNLMLQAEYNRVRPFTYSHNSSFLNYGHNNQSMAHLWGANFSEFILIGRYHYDRWFGNAKVILGSRGLDFNDGTDNFSYGADIYRTYNDRPSDTGVLVGQGNKTNTFFANVQAGYLINSATNLKIFADVSFRDFNPEANTLTTFKNNTVWFNLGIRTDLFNWYYDL</sequence>
<keyword evidence="1" id="KW-0732">Signal</keyword>
<proteinExistence type="predicted"/>
<organism evidence="2 3">
    <name type="scientific">Oceanihabitans sediminis</name>
    <dbReference type="NCBI Taxonomy" id="1812012"/>
    <lineage>
        <taxon>Bacteria</taxon>
        <taxon>Pseudomonadati</taxon>
        <taxon>Bacteroidota</taxon>
        <taxon>Flavobacteriia</taxon>
        <taxon>Flavobacteriales</taxon>
        <taxon>Flavobacteriaceae</taxon>
        <taxon>Oceanihabitans</taxon>
    </lineage>
</organism>
<dbReference type="Gene3D" id="3.30.1150.10">
    <property type="match status" value="1"/>
</dbReference>
<dbReference type="RefSeq" id="WP_113965617.1">
    <property type="nucleotide sequence ID" value="NZ_JAWVXR010000001.1"/>
</dbReference>
<feature type="chain" id="PRO_5017082988" evidence="1">
    <location>
        <begin position="18"/>
        <end position="700"/>
    </location>
</feature>
<name>A0A368P7F8_9FLAO</name>
<dbReference type="Proteomes" id="UP000252249">
    <property type="component" value="Unassembled WGS sequence"/>
</dbReference>
<dbReference type="InterPro" id="IPR038636">
    <property type="entry name" value="Wzi_sf"/>
</dbReference>
<dbReference type="AlphaFoldDB" id="A0A368P7F8"/>
<reference evidence="2 3" key="1">
    <citation type="submission" date="2018-07" db="EMBL/GenBank/DDBJ databases">
        <title>Oceanihabitans testaceum sp. nov., isolated from marine sediment.</title>
        <authorList>
            <person name="Li C.-M."/>
        </authorList>
    </citation>
    <scope>NUCLEOTIDE SEQUENCE [LARGE SCALE GENOMIC DNA]</scope>
    <source>
        <strain evidence="2 3">S9-10</strain>
    </source>
</reference>
<protein>
    <submittedName>
        <fullName evidence="2">Gliding motility protein RemB</fullName>
    </submittedName>
</protein>
<gene>
    <name evidence="2" type="ORF">DU428_01265</name>
</gene>
<accession>A0A368P7F8</accession>
<evidence type="ECO:0000313" key="3">
    <source>
        <dbReference type="Proteomes" id="UP000252249"/>
    </source>
</evidence>